<organism evidence="2 3">
    <name type="scientific">Capnocytophaga canis</name>
    <dbReference type="NCBI Taxonomy" id="1848903"/>
    <lineage>
        <taxon>Bacteria</taxon>
        <taxon>Pseudomonadati</taxon>
        <taxon>Bacteroidota</taxon>
        <taxon>Flavobacteriia</taxon>
        <taxon>Flavobacteriales</taxon>
        <taxon>Flavobacteriaceae</taxon>
        <taxon>Capnocytophaga</taxon>
    </lineage>
</organism>
<dbReference type="Proteomes" id="UP000038200">
    <property type="component" value="Unassembled WGS sequence"/>
</dbReference>
<sequence length="178" mass="20614">MDFIYSIGNSLLIAILSSVISSIFVILILQAFLKPKIKISPVICKKTKEDGRIVYVIKVINVTGVDIFDIQARLHLVSREQTFTGEFTKTSEIKLKRSNPFVISAYGSNRKNYGVFRFLTEEDIEKKWEKDDIQYLRFTILGKHRRSNTLGYFEQEYRTKRSSIKEGVFLVGNTFDIK</sequence>
<keyword evidence="1" id="KW-0472">Membrane</keyword>
<reference evidence="2 3" key="1">
    <citation type="submission" date="2015-01" db="EMBL/GenBank/DDBJ databases">
        <authorList>
            <person name="Xiang T."/>
            <person name="Song Y."/>
            <person name="Huang L."/>
            <person name="Wang B."/>
            <person name="Wu P."/>
        </authorList>
    </citation>
    <scope>NUCLEOTIDE SEQUENCE [LARGE SCALE GENOMIC DNA]</scope>
    <source>
        <strain evidence="2 3">CcD93</strain>
    </source>
</reference>
<accession>A0A0B7IRY8</accession>
<evidence type="ECO:0000313" key="2">
    <source>
        <dbReference type="EMBL" id="CEN52792.1"/>
    </source>
</evidence>
<dbReference type="RefSeq" id="WP_042007453.1">
    <property type="nucleotide sequence ID" value="NZ_CDOL01000217.1"/>
</dbReference>
<feature type="transmembrane region" description="Helical" evidence="1">
    <location>
        <begin position="12"/>
        <end position="33"/>
    </location>
</feature>
<name>A0A0B7IRY8_9FLAO</name>
<dbReference type="EMBL" id="CDOL01000217">
    <property type="protein sequence ID" value="CEN52792.1"/>
    <property type="molecule type" value="Genomic_DNA"/>
</dbReference>
<evidence type="ECO:0000313" key="3">
    <source>
        <dbReference type="Proteomes" id="UP000038200"/>
    </source>
</evidence>
<gene>
    <name evidence="2" type="ORF">CCAND93_30004</name>
</gene>
<protein>
    <submittedName>
        <fullName evidence="2">Uncharacterized protein</fullName>
    </submittedName>
</protein>
<proteinExistence type="predicted"/>
<keyword evidence="1" id="KW-0812">Transmembrane</keyword>
<evidence type="ECO:0000256" key="1">
    <source>
        <dbReference type="SAM" id="Phobius"/>
    </source>
</evidence>
<keyword evidence="1" id="KW-1133">Transmembrane helix</keyword>
<dbReference type="AlphaFoldDB" id="A0A0B7IRY8"/>